<dbReference type="PROSITE" id="PS51677">
    <property type="entry name" value="NODB"/>
    <property type="match status" value="1"/>
</dbReference>
<comment type="caution">
    <text evidence="4">The sequence shown here is derived from an EMBL/GenBank/DDBJ whole genome shotgun (WGS) entry which is preliminary data.</text>
</comment>
<reference evidence="4" key="2">
    <citation type="journal article" date="2021" name="Microbiome">
        <title>Successional dynamics and alternative stable states in a saline activated sludge microbial community over 9 years.</title>
        <authorList>
            <person name="Wang Y."/>
            <person name="Ye J."/>
            <person name="Ju F."/>
            <person name="Liu L."/>
            <person name="Boyd J.A."/>
            <person name="Deng Y."/>
            <person name="Parks D.H."/>
            <person name="Jiang X."/>
            <person name="Yin X."/>
            <person name="Woodcroft B.J."/>
            <person name="Tyson G.W."/>
            <person name="Hugenholtz P."/>
            <person name="Polz M.F."/>
            <person name="Zhang T."/>
        </authorList>
    </citation>
    <scope>NUCLEOTIDE SEQUENCE</scope>
    <source>
        <strain evidence="4">HKST-UBA02</strain>
    </source>
</reference>
<keyword evidence="2" id="KW-0732">Signal</keyword>
<dbReference type="AlphaFoldDB" id="A0A955LV91"/>
<dbReference type="CDD" id="cd10967">
    <property type="entry name" value="CE4_GLA_like_6s"/>
    <property type="match status" value="1"/>
</dbReference>
<dbReference type="Gene3D" id="3.20.20.370">
    <property type="entry name" value="Glycoside hydrolase/deacetylase"/>
    <property type="match status" value="1"/>
</dbReference>
<feature type="domain" description="NodB homology" evidence="3">
    <location>
        <begin position="3"/>
        <end position="239"/>
    </location>
</feature>
<organism evidence="4 5">
    <name type="scientific">candidate division WWE3 bacterium</name>
    <dbReference type="NCBI Taxonomy" id="2053526"/>
    <lineage>
        <taxon>Bacteria</taxon>
        <taxon>Katanobacteria</taxon>
    </lineage>
</organism>
<reference evidence="4" key="1">
    <citation type="submission" date="2020-04" db="EMBL/GenBank/DDBJ databases">
        <authorList>
            <person name="Zhang T."/>
        </authorList>
    </citation>
    <scope>NUCLEOTIDE SEQUENCE</scope>
    <source>
        <strain evidence="4">HKST-UBA02</strain>
    </source>
</reference>
<gene>
    <name evidence="4" type="ORF">KC573_00460</name>
</gene>
<evidence type="ECO:0000259" key="3">
    <source>
        <dbReference type="PROSITE" id="PS51677"/>
    </source>
</evidence>
<name>A0A955LV91_UNCKA</name>
<dbReference type="Proteomes" id="UP000699691">
    <property type="component" value="Unassembled WGS sequence"/>
</dbReference>
<evidence type="ECO:0000256" key="2">
    <source>
        <dbReference type="ARBA" id="ARBA00022729"/>
    </source>
</evidence>
<dbReference type="PANTHER" id="PTHR34216">
    <property type="match status" value="1"/>
</dbReference>
<dbReference type="EMBL" id="JAGQKY010000010">
    <property type="protein sequence ID" value="MCA9397277.1"/>
    <property type="molecule type" value="Genomic_DNA"/>
</dbReference>
<evidence type="ECO:0000313" key="4">
    <source>
        <dbReference type="EMBL" id="MCA9397277.1"/>
    </source>
</evidence>
<dbReference type="SUPFAM" id="SSF88713">
    <property type="entry name" value="Glycoside hydrolase/deacetylase"/>
    <property type="match status" value="1"/>
</dbReference>
<dbReference type="GO" id="GO:0016810">
    <property type="term" value="F:hydrolase activity, acting on carbon-nitrogen (but not peptide) bonds"/>
    <property type="evidence" value="ECO:0007669"/>
    <property type="project" value="InterPro"/>
</dbReference>
<dbReference type="InterPro" id="IPR051398">
    <property type="entry name" value="Polysacch_Deacetylase"/>
</dbReference>
<dbReference type="InterPro" id="IPR002509">
    <property type="entry name" value="NODB_dom"/>
</dbReference>
<evidence type="ECO:0000256" key="1">
    <source>
        <dbReference type="ARBA" id="ARBA00004613"/>
    </source>
</evidence>
<evidence type="ECO:0000313" key="5">
    <source>
        <dbReference type="Proteomes" id="UP000699691"/>
    </source>
</evidence>
<dbReference type="PANTHER" id="PTHR34216:SF3">
    <property type="entry name" value="POLY-BETA-1,6-N-ACETYL-D-GLUCOSAMINE N-DEACETYLASE"/>
    <property type="match status" value="1"/>
</dbReference>
<sequence length="239" mass="28379">MKNKVFVTTSWDDGHRLDIKLTQLLKKYSLPGTIYYAPENREWLDGDLLRVEQVKELSHEFEIGGHTVTHPSLTRVSLDVAKKEIYDSRTYLQDILDKEIKSFCYPKGHYNSEIKRIVKEAGYENARTVERFNFVIDDQYAIATSLHAYQHYQDILKILKFSNHNLRSAWKNWDWEHLAKAEFDYVLENGGVFHLWGHSWEIEKNADWERLERVFDYISNHTNVYYGDFSTIVHRSLTI</sequence>
<dbReference type="GO" id="GO:0005576">
    <property type="term" value="C:extracellular region"/>
    <property type="evidence" value="ECO:0007669"/>
    <property type="project" value="UniProtKB-SubCell"/>
</dbReference>
<dbReference type="InterPro" id="IPR011330">
    <property type="entry name" value="Glyco_hydro/deAcase_b/a-brl"/>
</dbReference>
<protein>
    <submittedName>
        <fullName evidence="4">Polysaccharide deacetylase family protein</fullName>
    </submittedName>
</protein>
<accession>A0A955LV91</accession>
<dbReference type="GO" id="GO:0005975">
    <property type="term" value="P:carbohydrate metabolic process"/>
    <property type="evidence" value="ECO:0007669"/>
    <property type="project" value="InterPro"/>
</dbReference>
<comment type="subcellular location">
    <subcellularLocation>
        <location evidence="1">Secreted</location>
    </subcellularLocation>
</comment>
<proteinExistence type="predicted"/>
<dbReference type="Pfam" id="PF01522">
    <property type="entry name" value="Polysacc_deac_1"/>
    <property type="match status" value="1"/>
</dbReference>